<feature type="domain" description="Zinc finger CGNR" evidence="1">
    <location>
        <begin position="132"/>
        <end position="175"/>
    </location>
</feature>
<dbReference type="EMBL" id="BAAAUV010000001">
    <property type="protein sequence ID" value="GAA3193150.1"/>
    <property type="molecule type" value="Genomic_DNA"/>
</dbReference>
<name>A0ABP6PVU5_9ACTN</name>
<dbReference type="Proteomes" id="UP001501237">
    <property type="component" value="Unassembled WGS sequence"/>
</dbReference>
<dbReference type="InterPro" id="IPR023286">
    <property type="entry name" value="ABATE_dom_sf"/>
</dbReference>
<dbReference type="InterPro" id="IPR010852">
    <property type="entry name" value="ABATE"/>
</dbReference>
<dbReference type="PANTHER" id="PTHR35525">
    <property type="entry name" value="BLL6575 PROTEIN"/>
    <property type="match status" value="1"/>
</dbReference>
<dbReference type="RefSeq" id="WP_344821225.1">
    <property type="nucleotide sequence ID" value="NZ_BAAAUV010000001.1"/>
</dbReference>
<proteinExistence type="predicted"/>
<evidence type="ECO:0000313" key="3">
    <source>
        <dbReference type="Proteomes" id="UP001501237"/>
    </source>
</evidence>
<dbReference type="PANTHER" id="PTHR35525:SF3">
    <property type="entry name" value="BLL6575 PROTEIN"/>
    <property type="match status" value="1"/>
</dbReference>
<dbReference type="Pfam" id="PF11706">
    <property type="entry name" value="zf-CGNR"/>
    <property type="match status" value="1"/>
</dbReference>
<comment type="caution">
    <text evidence="2">The sequence shown here is derived from an EMBL/GenBank/DDBJ whole genome shotgun (WGS) entry which is preliminary data.</text>
</comment>
<dbReference type="Gene3D" id="1.10.3300.10">
    <property type="entry name" value="Jann2411-like domain"/>
    <property type="match status" value="1"/>
</dbReference>
<dbReference type="InterPro" id="IPR021005">
    <property type="entry name" value="Znf_CGNR"/>
</dbReference>
<gene>
    <name evidence="2" type="ORF">GCM10010468_02300</name>
</gene>
<evidence type="ECO:0000259" key="1">
    <source>
        <dbReference type="Pfam" id="PF11706"/>
    </source>
</evidence>
<reference evidence="3" key="1">
    <citation type="journal article" date="2019" name="Int. J. Syst. Evol. Microbiol.">
        <title>The Global Catalogue of Microorganisms (GCM) 10K type strain sequencing project: providing services to taxonomists for standard genome sequencing and annotation.</title>
        <authorList>
            <consortium name="The Broad Institute Genomics Platform"/>
            <consortium name="The Broad Institute Genome Sequencing Center for Infectious Disease"/>
            <person name="Wu L."/>
            <person name="Ma J."/>
        </authorList>
    </citation>
    <scope>NUCLEOTIDE SEQUENCE [LARGE SCALE GENOMIC DNA]</scope>
    <source>
        <strain evidence="3">JCM 9377</strain>
    </source>
</reference>
<dbReference type="SUPFAM" id="SSF160904">
    <property type="entry name" value="Jann2411-like"/>
    <property type="match status" value="1"/>
</dbReference>
<keyword evidence="3" id="KW-1185">Reference proteome</keyword>
<evidence type="ECO:0000313" key="2">
    <source>
        <dbReference type="EMBL" id="GAA3193150.1"/>
    </source>
</evidence>
<protein>
    <submittedName>
        <fullName evidence="2">CGNR zinc finger domain-containing protein</fullName>
    </submittedName>
</protein>
<organism evidence="2 3">
    <name type="scientific">Actinocorallia longicatena</name>
    <dbReference type="NCBI Taxonomy" id="111803"/>
    <lineage>
        <taxon>Bacteria</taxon>
        <taxon>Bacillati</taxon>
        <taxon>Actinomycetota</taxon>
        <taxon>Actinomycetes</taxon>
        <taxon>Streptosporangiales</taxon>
        <taxon>Thermomonosporaceae</taxon>
        <taxon>Actinocorallia</taxon>
    </lineage>
</organism>
<dbReference type="Pfam" id="PF07336">
    <property type="entry name" value="ABATE"/>
    <property type="match status" value="1"/>
</dbReference>
<sequence length="186" mass="19801">MVSHAGKRQDAPGGLEEVRAFVNTWDLERGTDVLADLPGLAAWSGLTGLGEPDRLRAVEVREALRTLAGLNTGQEADPAHAAVLDALAADADVRIRFPGGLPAPRPGTGLIAVLGGLLAAVGVSVLEGTWARLRVCPAADCRWAFYDHSRNRSGVWCQMAECGNREKARAFRRRHVAETRSAGDDA</sequence>
<accession>A0ABP6PVU5</accession>